<protein>
    <submittedName>
        <fullName evidence="1">Uncharacterized protein</fullName>
    </submittedName>
</protein>
<sequence>MDFTVRVQDCTLQGSLLNSLMLTLPVETLTARELIRRYVLQVVEQQQAVPNAPRYRFFTPEADEAKLNGYDELPRRVIDAERQCQLAISAFERNGFLLLVDEQQVDELDEPFRLSSISNVQFLRLLPLVGG</sequence>
<accession>A0AAU7XZT4</accession>
<organism evidence="1">
    <name type="scientific">Pseudomonas solani</name>
    <dbReference type="NCBI Taxonomy" id="2731552"/>
    <lineage>
        <taxon>Bacteria</taxon>
        <taxon>Pseudomonadati</taxon>
        <taxon>Pseudomonadota</taxon>
        <taxon>Gammaproteobacteria</taxon>
        <taxon>Pseudomonadales</taxon>
        <taxon>Pseudomonadaceae</taxon>
        <taxon>Pseudomonas</taxon>
    </lineage>
</organism>
<proteinExistence type="predicted"/>
<reference evidence="1" key="1">
    <citation type="submission" date="2023-08" db="EMBL/GenBank/DDBJ databases">
        <title>Increased levels of nutrients transform a symbiont into a lethal pathobiont.</title>
        <authorList>
            <person name="Lachnit T."/>
            <person name="Ulrich L."/>
            <person name="Willmer F.M."/>
            <person name="Hasenbein T."/>
            <person name="Steiner L.X."/>
            <person name="Wolters M."/>
            <person name="Herbst E.M."/>
            <person name="Deines P."/>
        </authorList>
    </citation>
    <scope>NUCLEOTIDE SEQUENCE</scope>
    <source>
        <strain evidence="1">T3</strain>
    </source>
</reference>
<dbReference type="AlphaFoldDB" id="A0AAU7XZT4"/>
<name>A0AAU7XZT4_9PSED</name>
<gene>
    <name evidence="1" type="ORF">ABS648_20650</name>
</gene>
<evidence type="ECO:0000313" key="1">
    <source>
        <dbReference type="EMBL" id="XBY62352.1"/>
    </source>
</evidence>
<dbReference type="EMBL" id="CP158373">
    <property type="protein sequence ID" value="XBY62352.1"/>
    <property type="molecule type" value="Genomic_DNA"/>
</dbReference>
<dbReference type="RefSeq" id="WP_350446604.1">
    <property type="nucleotide sequence ID" value="NZ_CP158373.1"/>
</dbReference>